<keyword evidence="2 3" id="KW-0802">TPR repeat</keyword>
<organism evidence="5 6">
    <name type="scientific">Rotaria socialis</name>
    <dbReference type="NCBI Taxonomy" id="392032"/>
    <lineage>
        <taxon>Eukaryota</taxon>
        <taxon>Metazoa</taxon>
        <taxon>Spiralia</taxon>
        <taxon>Gnathifera</taxon>
        <taxon>Rotifera</taxon>
        <taxon>Eurotatoria</taxon>
        <taxon>Bdelloidea</taxon>
        <taxon>Philodinida</taxon>
        <taxon>Philodinidae</taxon>
        <taxon>Rotaria</taxon>
    </lineage>
</organism>
<dbReference type="EMBL" id="CAJOBR010004218">
    <property type="protein sequence ID" value="CAF4772404.1"/>
    <property type="molecule type" value="Genomic_DNA"/>
</dbReference>
<dbReference type="Gene3D" id="1.25.40.10">
    <property type="entry name" value="Tetratricopeptide repeat domain"/>
    <property type="match status" value="2"/>
</dbReference>
<dbReference type="Pfam" id="PF13424">
    <property type="entry name" value="TPR_12"/>
    <property type="match status" value="1"/>
</dbReference>
<dbReference type="SUPFAM" id="SSF48452">
    <property type="entry name" value="TPR-like"/>
    <property type="match status" value="2"/>
</dbReference>
<dbReference type="AlphaFoldDB" id="A0A821MQJ3"/>
<dbReference type="PANTHER" id="PTHR45641:SF1">
    <property type="entry name" value="AAA+ ATPASE DOMAIN-CONTAINING PROTEIN"/>
    <property type="match status" value="1"/>
</dbReference>
<dbReference type="SMART" id="SM00028">
    <property type="entry name" value="TPR"/>
    <property type="match status" value="5"/>
</dbReference>
<accession>A0A821MQJ3</accession>
<evidence type="ECO:0000256" key="2">
    <source>
        <dbReference type="ARBA" id="ARBA00022803"/>
    </source>
</evidence>
<sequence>MGKFDLVEKYYRRWLSKLPSNDPSLCVLHQRLGVVADDKGEYDTSLKWYQKSLETKMRTHRSYHVNIGNTHNSIIAVHRNKGDRCRALECYNRAMLLFRQAHDEHRPYVPPPPFYNNIGNIYQEENKYFEALDFNEKSLDIHEKHLPADHPDMGGSYNNIGIVHHCLGHYGLALNHYNRSLKIRLKSLPGQHSDIAMAYRNMGPVYEYRDELEQALIYMKKAQTIYEVALPFNYPNVVNIKDDVKRVEDKLKMKKKN</sequence>
<dbReference type="Proteomes" id="UP000663872">
    <property type="component" value="Unassembled WGS sequence"/>
</dbReference>
<feature type="repeat" description="TPR" evidence="3">
    <location>
        <begin position="112"/>
        <end position="145"/>
    </location>
</feature>
<dbReference type="EMBL" id="CAJNYT010000901">
    <property type="protein sequence ID" value="CAF3382446.1"/>
    <property type="molecule type" value="Genomic_DNA"/>
</dbReference>
<evidence type="ECO:0000256" key="1">
    <source>
        <dbReference type="ARBA" id="ARBA00022737"/>
    </source>
</evidence>
<evidence type="ECO:0000256" key="3">
    <source>
        <dbReference type="PROSITE-ProRule" id="PRU00339"/>
    </source>
</evidence>
<dbReference type="Proteomes" id="UP000663848">
    <property type="component" value="Unassembled WGS sequence"/>
</dbReference>
<gene>
    <name evidence="4" type="ORF">GRG538_LOCUS8325</name>
    <name evidence="5" type="ORF">QYT958_LOCUS22244</name>
</gene>
<dbReference type="PANTHER" id="PTHR45641">
    <property type="entry name" value="TETRATRICOPEPTIDE REPEAT PROTEIN (AFU_ORTHOLOGUE AFUA_6G03870)"/>
    <property type="match status" value="1"/>
</dbReference>
<dbReference type="PROSITE" id="PS50005">
    <property type="entry name" value="TPR"/>
    <property type="match status" value="1"/>
</dbReference>
<proteinExistence type="predicted"/>
<evidence type="ECO:0000313" key="4">
    <source>
        <dbReference type="EMBL" id="CAF3382446.1"/>
    </source>
</evidence>
<dbReference type="InterPro" id="IPR011990">
    <property type="entry name" value="TPR-like_helical_dom_sf"/>
</dbReference>
<comment type="caution">
    <text evidence="5">The sequence shown here is derived from an EMBL/GenBank/DDBJ whole genome shotgun (WGS) entry which is preliminary data.</text>
</comment>
<dbReference type="InterPro" id="IPR019734">
    <property type="entry name" value="TPR_rpt"/>
</dbReference>
<protein>
    <submittedName>
        <fullName evidence="5">Uncharacterized protein</fullName>
    </submittedName>
</protein>
<name>A0A821MQJ3_9BILA</name>
<evidence type="ECO:0000313" key="6">
    <source>
        <dbReference type="Proteomes" id="UP000663848"/>
    </source>
</evidence>
<evidence type="ECO:0000313" key="5">
    <source>
        <dbReference type="EMBL" id="CAF4772404.1"/>
    </source>
</evidence>
<reference evidence="5" key="1">
    <citation type="submission" date="2021-02" db="EMBL/GenBank/DDBJ databases">
        <authorList>
            <person name="Nowell W R."/>
        </authorList>
    </citation>
    <scope>NUCLEOTIDE SEQUENCE</scope>
</reference>
<keyword evidence="1" id="KW-0677">Repeat</keyword>